<proteinExistence type="predicted"/>
<sequence>MSVSSVPLGIHCSDIHQATASDSDFVDAFSKPRRRVERQSSPAPLSKARPTQEQSNPTTLRQSPSSNEKLRTEPHTCQGVERLTRSEGPCKLRDEELRPGPPSFYGFNYPPIGAILGPLYGADQAETECLSNQPSTQVPKGDKCIQGKPAERDRVQPMRAQEVIFVPVEMAYTCTASPKCQPAGVDVLRPKDYPQWPDGLKADDDSRTNRRAPKRAGEAISNVCTKKDEDAASSRKKLAQTNRTSIYERQDRLTKHIQTPTQYQRNPVGSPGVQPRDGTLCKHLYKPRSRHYTGVSAFRKRARKTITARNFFYYFRNGLLCYVHLICCFLEPGQGSSYMNQVERS</sequence>
<reference evidence="2" key="1">
    <citation type="submission" date="2020-11" db="EMBL/GenBank/DDBJ databases">
        <authorList>
            <consortium name="DOE Joint Genome Institute"/>
            <person name="Ahrendt S."/>
            <person name="Riley R."/>
            <person name="Andreopoulos W."/>
            <person name="Labutti K."/>
            <person name="Pangilinan J."/>
            <person name="Ruiz-Duenas F.J."/>
            <person name="Barrasa J.M."/>
            <person name="Sanchez-Garcia M."/>
            <person name="Camarero S."/>
            <person name="Miyauchi S."/>
            <person name="Serrano A."/>
            <person name="Linde D."/>
            <person name="Babiker R."/>
            <person name="Drula E."/>
            <person name="Ayuso-Fernandez I."/>
            <person name="Pacheco R."/>
            <person name="Padilla G."/>
            <person name="Ferreira P."/>
            <person name="Barriuso J."/>
            <person name="Kellner H."/>
            <person name="Castanera R."/>
            <person name="Alfaro M."/>
            <person name="Ramirez L."/>
            <person name="Pisabarro A.G."/>
            <person name="Kuo A."/>
            <person name="Tritt A."/>
            <person name="Lipzen A."/>
            <person name="He G."/>
            <person name="Yan M."/>
            <person name="Ng V."/>
            <person name="Cullen D."/>
            <person name="Martin F."/>
            <person name="Rosso M.-N."/>
            <person name="Henrissat B."/>
            <person name="Hibbett D."/>
            <person name="Martinez A.T."/>
            <person name="Grigoriev I.V."/>
        </authorList>
    </citation>
    <scope>NUCLEOTIDE SEQUENCE</scope>
    <source>
        <strain evidence="2">MF-IS2</strain>
    </source>
</reference>
<organism evidence="2 3">
    <name type="scientific">Macrolepiota fuliginosa MF-IS2</name>
    <dbReference type="NCBI Taxonomy" id="1400762"/>
    <lineage>
        <taxon>Eukaryota</taxon>
        <taxon>Fungi</taxon>
        <taxon>Dikarya</taxon>
        <taxon>Basidiomycota</taxon>
        <taxon>Agaricomycotina</taxon>
        <taxon>Agaricomycetes</taxon>
        <taxon>Agaricomycetidae</taxon>
        <taxon>Agaricales</taxon>
        <taxon>Agaricineae</taxon>
        <taxon>Agaricaceae</taxon>
        <taxon>Macrolepiota</taxon>
    </lineage>
</organism>
<gene>
    <name evidence="2" type="ORF">P691DRAFT_810087</name>
</gene>
<dbReference type="AlphaFoldDB" id="A0A9P5XH02"/>
<accession>A0A9P5XH02</accession>
<evidence type="ECO:0000313" key="2">
    <source>
        <dbReference type="EMBL" id="KAF9450555.1"/>
    </source>
</evidence>
<protein>
    <submittedName>
        <fullName evidence="2">Uncharacterized protein</fullName>
    </submittedName>
</protein>
<comment type="caution">
    <text evidence="2">The sequence shown here is derived from an EMBL/GenBank/DDBJ whole genome shotgun (WGS) entry which is preliminary data.</text>
</comment>
<feature type="region of interest" description="Disordered" evidence="1">
    <location>
        <begin position="29"/>
        <end position="75"/>
    </location>
</feature>
<keyword evidence="3" id="KW-1185">Reference proteome</keyword>
<dbReference type="Proteomes" id="UP000807342">
    <property type="component" value="Unassembled WGS sequence"/>
</dbReference>
<name>A0A9P5XH02_9AGAR</name>
<feature type="compositionally biased region" description="Polar residues" evidence="1">
    <location>
        <begin position="256"/>
        <end position="267"/>
    </location>
</feature>
<evidence type="ECO:0000256" key="1">
    <source>
        <dbReference type="SAM" id="MobiDB-lite"/>
    </source>
</evidence>
<feature type="region of interest" description="Disordered" evidence="1">
    <location>
        <begin position="195"/>
        <end position="275"/>
    </location>
</feature>
<evidence type="ECO:0000313" key="3">
    <source>
        <dbReference type="Proteomes" id="UP000807342"/>
    </source>
</evidence>
<dbReference type="EMBL" id="MU151102">
    <property type="protein sequence ID" value="KAF9450555.1"/>
    <property type="molecule type" value="Genomic_DNA"/>
</dbReference>
<feature type="compositionally biased region" description="Polar residues" evidence="1">
    <location>
        <begin position="39"/>
        <end position="67"/>
    </location>
</feature>